<dbReference type="STRING" id="658219.SAMN05216212_1798"/>
<keyword evidence="8" id="KW-0472">Membrane</keyword>
<keyword evidence="3" id="KW-1003">Cell membrane</keyword>
<evidence type="ECO:0000256" key="5">
    <source>
        <dbReference type="ARBA" id="ARBA00022692"/>
    </source>
</evidence>
<dbReference type="EMBL" id="FNFH01000003">
    <property type="protein sequence ID" value="SDK20317.1"/>
    <property type="molecule type" value="Genomic_DNA"/>
</dbReference>
<proteinExistence type="predicted"/>
<evidence type="ECO:0000256" key="3">
    <source>
        <dbReference type="ARBA" id="ARBA00022475"/>
    </source>
</evidence>
<evidence type="ECO:0000256" key="1">
    <source>
        <dbReference type="ARBA" id="ARBA00004533"/>
    </source>
</evidence>
<evidence type="ECO:0000313" key="12">
    <source>
        <dbReference type="Proteomes" id="UP000199305"/>
    </source>
</evidence>
<dbReference type="Pfam" id="PF11356">
    <property type="entry name" value="T2SSC"/>
    <property type="match status" value="1"/>
</dbReference>
<dbReference type="RefSeq" id="WP_175453066.1">
    <property type="nucleotide sequence ID" value="NZ_FNFH01000003.1"/>
</dbReference>
<evidence type="ECO:0000256" key="2">
    <source>
        <dbReference type="ARBA" id="ARBA00022448"/>
    </source>
</evidence>
<keyword evidence="7" id="KW-1133">Transmembrane helix</keyword>
<accession>A0A1G8ZZE2</accession>
<keyword evidence="2" id="KW-0813">Transport</keyword>
<keyword evidence="4" id="KW-0997">Cell inner membrane</keyword>
<dbReference type="Gene3D" id="2.30.30.830">
    <property type="match status" value="1"/>
</dbReference>
<evidence type="ECO:0000256" key="4">
    <source>
        <dbReference type="ARBA" id="ARBA00022519"/>
    </source>
</evidence>
<protein>
    <submittedName>
        <fullName evidence="11">Type IV pilus biogenesis</fullName>
    </submittedName>
</protein>
<gene>
    <name evidence="11" type="ORF">SAMN05216212_1798</name>
</gene>
<evidence type="ECO:0000313" key="11">
    <source>
        <dbReference type="EMBL" id="SDK20317.1"/>
    </source>
</evidence>
<comment type="subcellular location">
    <subcellularLocation>
        <location evidence="1">Cell inner membrane</location>
    </subcellularLocation>
</comment>
<dbReference type="GO" id="GO:0005886">
    <property type="term" value="C:plasma membrane"/>
    <property type="evidence" value="ECO:0007669"/>
    <property type="project" value="UniProtKB-SubCell"/>
</dbReference>
<dbReference type="AlphaFoldDB" id="A0A1G8ZZE2"/>
<evidence type="ECO:0000259" key="10">
    <source>
        <dbReference type="Pfam" id="PF11356"/>
    </source>
</evidence>
<feature type="region of interest" description="Disordered" evidence="9">
    <location>
        <begin position="167"/>
        <end position="210"/>
    </location>
</feature>
<keyword evidence="6" id="KW-0653">Protein transport</keyword>
<organism evidence="11 12">
    <name type="scientific">Microbulbifer yueqingensis</name>
    <dbReference type="NCBI Taxonomy" id="658219"/>
    <lineage>
        <taxon>Bacteria</taxon>
        <taxon>Pseudomonadati</taxon>
        <taxon>Pseudomonadota</taxon>
        <taxon>Gammaproteobacteria</taxon>
        <taxon>Cellvibrionales</taxon>
        <taxon>Microbulbiferaceae</taxon>
        <taxon>Microbulbifer</taxon>
    </lineage>
</organism>
<evidence type="ECO:0000256" key="7">
    <source>
        <dbReference type="ARBA" id="ARBA00022989"/>
    </source>
</evidence>
<sequence>MTAVNRVFAPFRGLFARNNASGPLPRSTLASAAVAGGWLLLNSVAYGELLIPSAPQDSLLADRTAPREMARQSARLPATAFFGRAAVESTAETPEVDLANIPITQLNLVLSGVLDSSQKDRASALVAERGKPAQRVFVGETLPGGAKLHSVAVDHIVLERGGQMEKLTYPDADGRPSVPQRRYSSYTPDRRGGEAAARSRTNTEQTRASVRERLEELRRLAKERRLQRQSQ</sequence>
<dbReference type="Proteomes" id="UP000199305">
    <property type="component" value="Unassembled WGS sequence"/>
</dbReference>
<feature type="domain" description="Type II secretion system protein GspC N-terminal" evidence="10">
    <location>
        <begin position="33"/>
        <end position="168"/>
    </location>
</feature>
<name>A0A1G8ZZE2_9GAMM</name>
<evidence type="ECO:0000256" key="6">
    <source>
        <dbReference type="ARBA" id="ARBA00022927"/>
    </source>
</evidence>
<evidence type="ECO:0000256" key="8">
    <source>
        <dbReference type="ARBA" id="ARBA00023136"/>
    </source>
</evidence>
<dbReference type="InterPro" id="IPR024961">
    <property type="entry name" value="T2SS_GspC_N"/>
</dbReference>
<keyword evidence="5" id="KW-0812">Transmembrane</keyword>
<dbReference type="GO" id="GO:0015031">
    <property type="term" value="P:protein transport"/>
    <property type="evidence" value="ECO:0007669"/>
    <property type="project" value="UniProtKB-KW"/>
</dbReference>
<feature type="compositionally biased region" description="Polar residues" evidence="9">
    <location>
        <begin position="199"/>
        <end position="208"/>
    </location>
</feature>
<keyword evidence="12" id="KW-1185">Reference proteome</keyword>
<reference evidence="12" key="1">
    <citation type="submission" date="2016-10" db="EMBL/GenBank/DDBJ databases">
        <authorList>
            <person name="Varghese N."/>
            <person name="Submissions S."/>
        </authorList>
    </citation>
    <scope>NUCLEOTIDE SEQUENCE [LARGE SCALE GENOMIC DNA]</scope>
    <source>
        <strain evidence="12">CGMCC 1.10658</strain>
    </source>
</reference>
<evidence type="ECO:0000256" key="9">
    <source>
        <dbReference type="SAM" id="MobiDB-lite"/>
    </source>
</evidence>